<reference evidence="1 2" key="1">
    <citation type="submission" date="2018-12" db="EMBL/GenBank/DDBJ databases">
        <title>Genome analysis provides insights into bioremediation potentialities of Halogeometricum borinquense strain N11.</title>
        <authorList>
            <person name="Najjari A."/>
            <person name="Youssef N."/>
            <person name="Fhoula I."/>
            <person name="Ben Dhia O."/>
            <person name="Mahjoubi M."/>
            <person name="Ouzari H.I."/>
            <person name="Cherif A."/>
        </authorList>
    </citation>
    <scope>NUCLEOTIDE SEQUENCE [LARGE SCALE GENOMIC DNA]</scope>
    <source>
        <strain evidence="1 2">N11</strain>
    </source>
</reference>
<dbReference type="RefSeq" id="WP_129785193.1">
    <property type="nucleotide sequence ID" value="NZ_RZHH01000002.1"/>
</dbReference>
<evidence type="ECO:0000313" key="2">
    <source>
        <dbReference type="Proteomes" id="UP000294028"/>
    </source>
</evidence>
<dbReference type="EMBL" id="RZHH01000002">
    <property type="protein sequence ID" value="RYJ14842.1"/>
    <property type="molecule type" value="Genomic_DNA"/>
</dbReference>
<protein>
    <submittedName>
        <fullName evidence="1">Uncharacterized protein</fullName>
    </submittedName>
</protein>
<dbReference type="AlphaFoldDB" id="A0A482TDS5"/>
<dbReference type="Proteomes" id="UP000294028">
    <property type="component" value="Unassembled WGS sequence"/>
</dbReference>
<accession>A0A482TDS5</accession>
<organism evidence="1 2">
    <name type="scientific">Halogeometricum borinquense</name>
    <dbReference type="NCBI Taxonomy" id="60847"/>
    <lineage>
        <taxon>Archaea</taxon>
        <taxon>Methanobacteriati</taxon>
        <taxon>Methanobacteriota</taxon>
        <taxon>Stenosarchaea group</taxon>
        <taxon>Halobacteria</taxon>
        <taxon>Halobacteriales</taxon>
        <taxon>Haloferacaceae</taxon>
        <taxon>Halogeometricum</taxon>
    </lineage>
</organism>
<proteinExistence type="predicted"/>
<name>A0A482TDS5_9EURY</name>
<evidence type="ECO:0000313" key="1">
    <source>
        <dbReference type="EMBL" id="RYJ14842.1"/>
    </source>
</evidence>
<sequence length="152" mass="16641">MNHKLSRKGKLKSGAEIGLEDIEIISHRDGDRPHYVLDSDKWDEDIDLTGDGMHDFKHIVARHGHPAAGGDWPISPGTAMESVEEAFPETMGPADIKQVIEIAIEEGEVGGNSGELVYDGHKLDKYDISQIHVRRNSDSGIVQTAFASGENQ</sequence>
<gene>
    <name evidence="1" type="ORF">ELS19_13360</name>
</gene>
<comment type="caution">
    <text evidence="1">The sequence shown here is derived from an EMBL/GenBank/DDBJ whole genome shotgun (WGS) entry which is preliminary data.</text>
</comment>